<sequence>MLILSLTEKYYVKSKCWINFYQSNCFGRYLANSNKRHVKFLYSFLLKTGRHVRGRFFFVPIVY</sequence>
<dbReference type="EMBL" id="OJIN01000217">
    <property type="protein sequence ID" value="SPD75738.1"/>
    <property type="molecule type" value="Genomic_DNA"/>
</dbReference>
<reference evidence="1" key="1">
    <citation type="submission" date="2018-01" db="EMBL/GenBank/DDBJ databases">
        <authorList>
            <person name="Regsiter A."/>
            <person name="William W."/>
        </authorList>
    </citation>
    <scope>NUCLEOTIDE SEQUENCE</scope>
    <source>
        <strain evidence="1">TRIP AH-1</strain>
    </source>
</reference>
<dbReference type="AlphaFoldDB" id="A0A445N212"/>
<organism evidence="1">
    <name type="scientific">uncultured Desulfobacterium sp</name>
    <dbReference type="NCBI Taxonomy" id="201089"/>
    <lineage>
        <taxon>Bacteria</taxon>
        <taxon>Pseudomonadati</taxon>
        <taxon>Thermodesulfobacteriota</taxon>
        <taxon>Desulfobacteria</taxon>
        <taxon>Desulfobacterales</taxon>
        <taxon>Desulfobacteriaceae</taxon>
        <taxon>Desulfobacterium</taxon>
        <taxon>environmental samples</taxon>
    </lineage>
</organism>
<protein>
    <submittedName>
        <fullName evidence="1">Uncharacterized protein</fullName>
    </submittedName>
</protein>
<name>A0A445N212_9BACT</name>
<gene>
    <name evidence="1" type="ORF">PITCH_A720078</name>
</gene>
<evidence type="ECO:0000313" key="1">
    <source>
        <dbReference type="EMBL" id="SPD75738.1"/>
    </source>
</evidence>
<accession>A0A445N212</accession>
<proteinExistence type="predicted"/>